<reference evidence="1" key="1">
    <citation type="submission" date="2022-03" db="EMBL/GenBank/DDBJ databases">
        <authorList>
            <person name="Martin C."/>
        </authorList>
    </citation>
    <scope>NUCLEOTIDE SEQUENCE</scope>
</reference>
<dbReference type="EMBL" id="CAIIXF020000004">
    <property type="protein sequence ID" value="CAH1782141.1"/>
    <property type="molecule type" value="Genomic_DNA"/>
</dbReference>
<evidence type="ECO:0000313" key="2">
    <source>
        <dbReference type="Proteomes" id="UP000749559"/>
    </source>
</evidence>
<dbReference type="AlphaFoldDB" id="A0A8J1V0H9"/>
<dbReference type="Proteomes" id="UP000749559">
    <property type="component" value="Unassembled WGS sequence"/>
</dbReference>
<evidence type="ECO:0000313" key="1">
    <source>
        <dbReference type="EMBL" id="CAH1782141.1"/>
    </source>
</evidence>
<proteinExistence type="predicted"/>
<accession>A0A8J1V0H9</accession>
<protein>
    <submittedName>
        <fullName evidence="1">Uncharacterized protein</fullName>
    </submittedName>
</protein>
<keyword evidence="2" id="KW-1185">Reference proteome</keyword>
<sequence>MALKITCLFVLIAILAGARCIRSDACQCEECDTCICVYGIIGVIASCEIDEQCLRVSQTVVVIGGSCFQPGVSEPSTTRKPHEYSTGVDGAAYSTSWVSPEQNTTTSELTSNPWTETSPSTRSGLDMGTTQSRVSVGSSTSNDTAGDQATVCCVHVTTVETSSFMLPSNTNNDKQYVNTGLTVGLSVTGLCVFVSGCIALFVCFKKFKKSAAGQRTVTALELGSIYNKTTCV</sequence>
<comment type="caution">
    <text evidence="1">The sequence shown here is derived from an EMBL/GenBank/DDBJ whole genome shotgun (WGS) entry which is preliminary data.</text>
</comment>
<name>A0A8J1V0H9_OWEFU</name>
<gene>
    <name evidence="1" type="ORF">OFUS_LOCUS8620</name>
</gene>
<organism evidence="1 2">
    <name type="scientific">Owenia fusiformis</name>
    <name type="common">Polychaete worm</name>
    <dbReference type="NCBI Taxonomy" id="6347"/>
    <lineage>
        <taxon>Eukaryota</taxon>
        <taxon>Metazoa</taxon>
        <taxon>Spiralia</taxon>
        <taxon>Lophotrochozoa</taxon>
        <taxon>Annelida</taxon>
        <taxon>Polychaeta</taxon>
        <taxon>Sedentaria</taxon>
        <taxon>Canalipalpata</taxon>
        <taxon>Sabellida</taxon>
        <taxon>Oweniida</taxon>
        <taxon>Oweniidae</taxon>
        <taxon>Owenia</taxon>
    </lineage>
</organism>